<name>A0A087UZP8_STEMI</name>
<dbReference type="GO" id="GO:0005524">
    <property type="term" value="F:ATP binding"/>
    <property type="evidence" value="ECO:0007669"/>
    <property type="project" value="UniProtKB-KW"/>
</dbReference>
<dbReference type="PROSITE" id="PS50929">
    <property type="entry name" value="ABC_TM1F"/>
    <property type="match status" value="1"/>
</dbReference>
<evidence type="ECO:0000313" key="13">
    <source>
        <dbReference type="Proteomes" id="UP000054359"/>
    </source>
</evidence>
<keyword evidence="3" id="KW-0813">Transport</keyword>
<dbReference type="OMA" id="PIFTPCF"/>
<dbReference type="Pfam" id="PF24357">
    <property type="entry name" value="TMD0_ABC"/>
    <property type="match status" value="1"/>
</dbReference>
<dbReference type="AlphaFoldDB" id="A0A087UZP8"/>
<comment type="subcellular location">
    <subcellularLocation>
        <location evidence="1">Endomembrane system</location>
        <topology evidence="1">Multi-pass membrane protein</topology>
    </subcellularLocation>
</comment>
<protein>
    <submittedName>
        <fullName evidence="12">Multidrug resistance-associated protein 1</fullName>
    </submittedName>
</protein>
<dbReference type="InterPro" id="IPR011527">
    <property type="entry name" value="ABC1_TM_dom"/>
</dbReference>
<keyword evidence="13" id="KW-1185">Reference proteome</keyword>
<gene>
    <name evidence="12" type="ORF">X975_24335</name>
</gene>
<feature type="transmembrane region" description="Helical" evidence="10">
    <location>
        <begin position="138"/>
        <end position="156"/>
    </location>
</feature>
<evidence type="ECO:0000259" key="11">
    <source>
        <dbReference type="PROSITE" id="PS50929"/>
    </source>
</evidence>
<dbReference type="InterPro" id="IPR036640">
    <property type="entry name" value="ABC1_TM_sf"/>
</dbReference>
<keyword evidence="5" id="KW-0677">Repeat</keyword>
<keyword evidence="8 10" id="KW-1133">Transmembrane helix</keyword>
<feature type="transmembrane region" description="Helical" evidence="10">
    <location>
        <begin position="324"/>
        <end position="352"/>
    </location>
</feature>
<dbReference type="Gene3D" id="1.20.1560.10">
    <property type="entry name" value="ABC transporter type 1, transmembrane domain"/>
    <property type="match status" value="1"/>
</dbReference>
<evidence type="ECO:0000256" key="3">
    <source>
        <dbReference type="ARBA" id="ARBA00022448"/>
    </source>
</evidence>
<sequence length="445" mass="51382">MNSASETMDQFCTSEFWNQTLFWDTTTPIFTPCFLKLALIWGPVAFFWIFVPAEIYYLIKNKEKKIPWSVLNIAKLIGVFLMMVLTLTDMIYQMIRFTKEDVRPIEYYTPFALFVTMTAVASVMIIHRKKGMISSPVLFLFWFLLTLGTAGGYYTAMQKTINEAFSYDKNYEYEAFSTIVFYFALSFIEFLFHCFADERREPSSIPPRESPEERSSFLSRITFWWFRPMAVLGYKKPLTADDMWELSEENQSEHLQAKFNKYWLPLIAKTSHASKEKVSMARLTSVETSKNGHTEITIAPGDHAADISKLSILKPIIKTFGCELFWAAVLKFGASTITFVNPLILDLLIAFVGSNEPYWKGFCYAISMFFAAMLESFLSGQYEYRIYIVAMRIRSCITSIVYKKALVLSNAAKKNYTVGEIVNLMSVDTQRVMDYVQMVNLLWSA</sequence>
<feature type="non-terminal residue" evidence="12">
    <location>
        <position position="445"/>
    </location>
</feature>
<evidence type="ECO:0000256" key="4">
    <source>
        <dbReference type="ARBA" id="ARBA00022692"/>
    </source>
</evidence>
<evidence type="ECO:0000256" key="8">
    <source>
        <dbReference type="ARBA" id="ARBA00022989"/>
    </source>
</evidence>
<accession>A0A087UZP8</accession>
<dbReference type="STRING" id="407821.A0A087UZP8"/>
<evidence type="ECO:0000256" key="7">
    <source>
        <dbReference type="ARBA" id="ARBA00022840"/>
    </source>
</evidence>
<evidence type="ECO:0000256" key="10">
    <source>
        <dbReference type="SAM" id="Phobius"/>
    </source>
</evidence>
<dbReference type="PANTHER" id="PTHR24223">
    <property type="entry name" value="ATP-BINDING CASSETTE SUB-FAMILY C"/>
    <property type="match status" value="1"/>
</dbReference>
<dbReference type="GO" id="GO:0016020">
    <property type="term" value="C:membrane"/>
    <property type="evidence" value="ECO:0007669"/>
    <property type="project" value="InterPro"/>
</dbReference>
<dbReference type="Proteomes" id="UP000054359">
    <property type="component" value="Unassembled WGS sequence"/>
</dbReference>
<comment type="similarity">
    <text evidence="2">Belongs to the ABC transporter superfamily. ABCC family. Conjugate transporter (TC 3.A.1.208) subfamily.</text>
</comment>
<dbReference type="EMBL" id="KK122503">
    <property type="protein sequence ID" value="KFM82837.1"/>
    <property type="molecule type" value="Genomic_DNA"/>
</dbReference>
<dbReference type="InterPro" id="IPR056227">
    <property type="entry name" value="TMD0_ABC"/>
</dbReference>
<dbReference type="SUPFAM" id="SSF90123">
    <property type="entry name" value="ABC transporter transmembrane region"/>
    <property type="match status" value="1"/>
</dbReference>
<evidence type="ECO:0000256" key="9">
    <source>
        <dbReference type="ARBA" id="ARBA00023136"/>
    </source>
</evidence>
<feature type="transmembrane region" description="Helical" evidence="10">
    <location>
        <begin position="176"/>
        <end position="196"/>
    </location>
</feature>
<feature type="transmembrane region" description="Helical" evidence="10">
    <location>
        <begin position="107"/>
        <end position="126"/>
    </location>
</feature>
<dbReference type="GO" id="GO:0012505">
    <property type="term" value="C:endomembrane system"/>
    <property type="evidence" value="ECO:0007669"/>
    <property type="project" value="UniProtKB-SubCell"/>
</dbReference>
<evidence type="ECO:0000256" key="1">
    <source>
        <dbReference type="ARBA" id="ARBA00004127"/>
    </source>
</evidence>
<organism evidence="12 13">
    <name type="scientific">Stegodyphus mimosarum</name>
    <name type="common">African social velvet spider</name>
    <dbReference type="NCBI Taxonomy" id="407821"/>
    <lineage>
        <taxon>Eukaryota</taxon>
        <taxon>Metazoa</taxon>
        <taxon>Ecdysozoa</taxon>
        <taxon>Arthropoda</taxon>
        <taxon>Chelicerata</taxon>
        <taxon>Arachnida</taxon>
        <taxon>Araneae</taxon>
        <taxon>Araneomorphae</taxon>
        <taxon>Entelegynae</taxon>
        <taxon>Eresoidea</taxon>
        <taxon>Eresidae</taxon>
        <taxon>Stegodyphus</taxon>
    </lineage>
</organism>
<keyword evidence="7" id="KW-0067">ATP-binding</keyword>
<dbReference type="PANTHER" id="PTHR24223:SF443">
    <property type="entry name" value="MULTIDRUG-RESISTANCE LIKE PROTEIN 1, ISOFORM I"/>
    <property type="match status" value="1"/>
</dbReference>
<evidence type="ECO:0000256" key="5">
    <source>
        <dbReference type="ARBA" id="ARBA00022737"/>
    </source>
</evidence>
<dbReference type="GO" id="GO:0140359">
    <property type="term" value="F:ABC-type transporter activity"/>
    <property type="evidence" value="ECO:0007669"/>
    <property type="project" value="InterPro"/>
</dbReference>
<evidence type="ECO:0000256" key="2">
    <source>
        <dbReference type="ARBA" id="ARBA00009726"/>
    </source>
</evidence>
<proteinExistence type="inferred from homology"/>
<keyword evidence="6" id="KW-0547">Nucleotide-binding</keyword>
<dbReference type="OrthoDB" id="6435726at2759"/>
<reference evidence="12 13" key="1">
    <citation type="submission" date="2013-11" db="EMBL/GenBank/DDBJ databases">
        <title>Genome sequencing of Stegodyphus mimosarum.</title>
        <authorList>
            <person name="Bechsgaard J."/>
        </authorList>
    </citation>
    <scope>NUCLEOTIDE SEQUENCE [LARGE SCALE GENOMIC DNA]</scope>
</reference>
<evidence type="ECO:0000313" key="12">
    <source>
        <dbReference type="EMBL" id="KFM82837.1"/>
    </source>
</evidence>
<feature type="domain" description="ABC transmembrane type-1" evidence="11">
    <location>
        <begin position="325"/>
        <end position="445"/>
    </location>
</feature>
<evidence type="ECO:0000256" key="6">
    <source>
        <dbReference type="ARBA" id="ARBA00022741"/>
    </source>
</evidence>
<feature type="transmembrane region" description="Helical" evidence="10">
    <location>
        <begin position="71"/>
        <end position="95"/>
    </location>
</feature>
<feature type="transmembrane region" description="Helical" evidence="10">
    <location>
        <begin position="358"/>
        <end position="378"/>
    </location>
</feature>
<keyword evidence="9 10" id="KW-0472">Membrane</keyword>
<dbReference type="Pfam" id="PF00664">
    <property type="entry name" value="ABC_membrane"/>
    <property type="match status" value="1"/>
</dbReference>
<feature type="transmembrane region" description="Helical" evidence="10">
    <location>
        <begin position="38"/>
        <end position="59"/>
    </location>
</feature>
<keyword evidence="4 10" id="KW-0812">Transmembrane</keyword>
<dbReference type="InterPro" id="IPR050173">
    <property type="entry name" value="ABC_transporter_C-like"/>
</dbReference>